<evidence type="ECO:0000256" key="2">
    <source>
        <dbReference type="ARBA" id="ARBA00022729"/>
    </source>
</evidence>
<comment type="caution">
    <text evidence="12">The sequence shown here is derived from an EMBL/GenBank/DDBJ whole genome shotgun (WGS) entry which is preliminary data.</text>
</comment>
<dbReference type="PANTHER" id="PTHR21581:SF26">
    <property type="entry name" value="D-ALANYL-D-ALANINE ENDOPEPTIDASE"/>
    <property type="match status" value="1"/>
</dbReference>
<gene>
    <name evidence="12" type="ORF">D9F05_11760</name>
</gene>
<dbReference type="InterPro" id="IPR012338">
    <property type="entry name" value="Beta-lactam/transpept-like"/>
</dbReference>
<keyword evidence="6" id="KW-0961">Cell wall biogenesis/degradation</keyword>
<evidence type="ECO:0000256" key="5">
    <source>
        <dbReference type="ARBA" id="ARBA00022984"/>
    </source>
</evidence>
<dbReference type="PRINTS" id="PR00725">
    <property type="entry name" value="DADACBPTASE1"/>
</dbReference>
<feature type="chain" id="PRO_5017975328" evidence="10">
    <location>
        <begin position="26"/>
        <end position="306"/>
    </location>
</feature>
<feature type="active site" description="Acyl-ester intermediate" evidence="7">
    <location>
        <position position="76"/>
    </location>
</feature>
<accession>A0A3L0W0L1</accession>
<dbReference type="NCBIfam" id="NF008668">
    <property type="entry name" value="PRK11669.1"/>
    <property type="match status" value="1"/>
</dbReference>
<reference evidence="12" key="1">
    <citation type="submission" date="2018-10" db="EMBL/GenBank/DDBJ databases">
        <authorList>
            <consortium name="NARMS: The National Antimicrobial Resistance Monitoring System"/>
        </authorList>
    </citation>
    <scope>NUCLEOTIDE SEQUENCE [LARGE SCALE GENOMIC DNA]</scope>
    <source>
        <strain evidence="12">CVM N17EC0388</strain>
    </source>
</reference>
<dbReference type="AlphaFoldDB" id="A0A3L0W0L1"/>
<dbReference type="InterPro" id="IPR018044">
    <property type="entry name" value="Peptidase_S11"/>
</dbReference>
<dbReference type="GO" id="GO:0009252">
    <property type="term" value="P:peptidoglycan biosynthetic process"/>
    <property type="evidence" value="ECO:0007669"/>
    <property type="project" value="UniProtKB-KW"/>
</dbReference>
<dbReference type="Gene3D" id="3.40.710.10">
    <property type="entry name" value="DD-peptidase/beta-lactamase superfamily"/>
    <property type="match status" value="1"/>
</dbReference>
<evidence type="ECO:0000259" key="11">
    <source>
        <dbReference type="Pfam" id="PF00768"/>
    </source>
</evidence>
<evidence type="ECO:0000256" key="7">
    <source>
        <dbReference type="PIRSR" id="PIRSR618044-1"/>
    </source>
</evidence>
<keyword evidence="2 10" id="KW-0732">Signal</keyword>
<dbReference type="InterPro" id="IPR001967">
    <property type="entry name" value="Peptidase_S11_N"/>
</dbReference>
<evidence type="ECO:0000256" key="8">
    <source>
        <dbReference type="PIRSR" id="PIRSR618044-2"/>
    </source>
</evidence>
<evidence type="ECO:0000256" key="4">
    <source>
        <dbReference type="ARBA" id="ARBA00022960"/>
    </source>
</evidence>
<dbReference type="GO" id="GO:0008360">
    <property type="term" value="P:regulation of cell shape"/>
    <property type="evidence" value="ECO:0007669"/>
    <property type="project" value="UniProtKB-KW"/>
</dbReference>
<evidence type="ECO:0000256" key="1">
    <source>
        <dbReference type="ARBA" id="ARBA00007164"/>
    </source>
</evidence>
<evidence type="ECO:0000313" key="12">
    <source>
        <dbReference type="EMBL" id="MHO05044.1"/>
    </source>
</evidence>
<name>A0A3L0W0L1_ECOLX</name>
<evidence type="ECO:0000256" key="6">
    <source>
        <dbReference type="ARBA" id="ARBA00023316"/>
    </source>
</evidence>
<organism evidence="12">
    <name type="scientific">Escherichia coli</name>
    <dbReference type="NCBI Taxonomy" id="562"/>
    <lineage>
        <taxon>Bacteria</taxon>
        <taxon>Pseudomonadati</taxon>
        <taxon>Pseudomonadota</taxon>
        <taxon>Gammaproteobacteria</taxon>
        <taxon>Enterobacterales</taxon>
        <taxon>Enterobacteriaceae</taxon>
        <taxon>Escherichia</taxon>
    </lineage>
</organism>
<feature type="binding site" evidence="8">
    <location>
        <position position="238"/>
    </location>
    <ligand>
        <name>substrate</name>
    </ligand>
</feature>
<dbReference type="EMBL" id="RNRV01000018">
    <property type="protein sequence ID" value="MHO05044.1"/>
    <property type="molecule type" value="Genomic_DNA"/>
</dbReference>
<comment type="similarity">
    <text evidence="1 9">Belongs to the peptidase S11 family.</text>
</comment>
<evidence type="ECO:0000256" key="10">
    <source>
        <dbReference type="SAM" id="SignalP"/>
    </source>
</evidence>
<sequence length="306" mass="33335">MIIRPFLTLLLGAFLVPVSMESVQANPFSAASSSPNRFLEQRSDLALSSASFVVANPRTGEVLSERNANRVMPIASITKLMTALVVLDANQRLSETLTVTMADVDRLKGTGSRLAVGSRLSRADMLHIALMSSENRAASALARHYPGGQRAFIEAMNAKASMLGMWSTQFADSTGLNPRNVSSAHDLAKLVAAASAYPLIRQYSATEQRMVRNGKRQLHYLNSNRLVREGSWLVTLSKTGYIREAGRCLVMATQINREPVILVLLNADTPNARVADAKRIKSWLESSGRTSLTAQSSPQTKLFSSQ</sequence>
<feature type="active site" evidence="7">
    <location>
        <position position="133"/>
    </location>
</feature>
<dbReference type="GO" id="GO:0071555">
    <property type="term" value="P:cell wall organization"/>
    <property type="evidence" value="ECO:0007669"/>
    <property type="project" value="UniProtKB-KW"/>
</dbReference>
<dbReference type="SUPFAM" id="SSF56601">
    <property type="entry name" value="beta-lactamase/transpeptidase-like"/>
    <property type="match status" value="1"/>
</dbReference>
<evidence type="ECO:0000256" key="3">
    <source>
        <dbReference type="ARBA" id="ARBA00022801"/>
    </source>
</evidence>
<feature type="domain" description="Peptidase S11 D-alanyl-D-alanine carboxypeptidase A N-terminal" evidence="11">
    <location>
        <begin position="44"/>
        <end position="269"/>
    </location>
</feature>
<proteinExistence type="inferred from homology"/>
<feature type="active site" description="Proton acceptor" evidence="7">
    <location>
        <position position="79"/>
    </location>
</feature>
<dbReference type="PANTHER" id="PTHR21581">
    <property type="entry name" value="D-ALANYL-D-ALANINE CARBOXYPEPTIDASE"/>
    <property type="match status" value="1"/>
</dbReference>
<evidence type="ECO:0000256" key="9">
    <source>
        <dbReference type="RuleBase" id="RU004016"/>
    </source>
</evidence>
<dbReference type="GO" id="GO:0006508">
    <property type="term" value="P:proteolysis"/>
    <property type="evidence" value="ECO:0007669"/>
    <property type="project" value="InterPro"/>
</dbReference>
<dbReference type="GO" id="GO:0009002">
    <property type="term" value="F:serine-type D-Ala-D-Ala carboxypeptidase activity"/>
    <property type="evidence" value="ECO:0007669"/>
    <property type="project" value="InterPro"/>
</dbReference>
<keyword evidence="5" id="KW-0573">Peptidoglycan synthesis</keyword>
<feature type="signal peptide" evidence="10">
    <location>
        <begin position="1"/>
        <end position="25"/>
    </location>
</feature>
<keyword evidence="3" id="KW-0378">Hydrolase</keyword>
<dbReference type="Pfam" id="PF00768">
    <property type="entry name" value="Peptidase_S11"/>
    <property type="match status" value="1"/>
</dbReference>
<keyword evidence="4" id="KW-0133">Cell shape</keyword>
<protein>
    <submittedName>
        <fullName evidence="12">D-alanyl-D-alanine endopeptidase</fullName>
    </submittedName>
</protein>